<dbReference type="InterPro" id="IPR050131">
    <property type="entry name" value="Peptidase_S8_subtilisin-like"/>
</dbReference>
<dbReference type="InterPro" id="IPR036852">
    <property type="entry name" value="Peptidase_S8/S53_dom_sf"/>
</dbReference>
<evidence type="ECO:0000313" key="9">
    <source>
        <dbReference type="Proteomes" id="UP000192917"/>
    </source>
</evidence>
<keyword evidence="2 5" id="KW-0645">Protease</keyword>
<evidence type="ECO:0000256" key="4">
    <source>
        <dbReference type="ARBA" id="ARBA00022825"/>
    </source>
</evidence>
<feature type="signal peptide" evidence="6">
    <location>
        <begin position="1"/>
        <end position="26"/>
    </location>
</feature>
<dbReference type="STRING" id="560819.SAMN05428998_1504"/>
<dbReference type="Pfam" id="PF00082">
    <property type="entry name" value="Peptidase_S8"/>
    <property type="match status" value="1"/>
</dbReference>
<comment type="similarity">
    <text evidence="1 5">Belongs to the peptidase S8 family.</text>
</comment>
<evidence type="ECO:0000256" key="6">
    <source>
        <dbReference type="SAM" id="SignalP"/>
    </source>
</evidence>
<evidence type="ECO:0000256" key="3">
    <source>
        <dbReference type="ARBA" id="ARBA00022801"/>
    </source>
</evidence>
<gene>
    <name evidence="8" type="ORF">SAMN05428998_1504</name>
</gene>
<dbReference type="AlphaFoldDB" id="A0A1Y6CYP4"/>
<evidence type="ECO:0000313" key="8">
    <source>
        <dbReference type="EMBL" id="SMF83482.1"/>
    </source>
</evidence>
<keyword evidence="4 5" id="KW-0720">Serine protease</keyword>
<reference evidence="8 9" key="1">
    <citation type="submission" date="2017-04" db="EMBL/GenBank/DDBJ databases">
        <authorList>
            <person name="Afonso C.L."/>
            <person name="Miller P.J."/>
            <person name="Scott M.A."/>
            <person name="Spackman E."/>
            <person name="Goraichik I."/>
            <person name="Dimitrov K.M."/>
            <person name="Suarez D.L."/>
            <person name="Swayne D.E."/>
        </authorList>
    </citation>
    <scope>NUCLEOTIDE SEQUENCE [LARGE SCALE GENOMIC DNA]</scope>
    <source>
        <strain evidence="8 9">USBA 355</strain>
    </source>
</reference>
<accession>A0A1Y6CYP4</accession>
<dbReference type="PANTHER" id="PTHR43806">
    <property type="entry name" value="PEPTIDASE S8"/>
    <property type="match status" value="1"/>
</dbReference>
<dbReference type="SUPFAM" id="SSF52743">
    <property type="entry name" value="Subtilisin-like"/>
    <property type="match status" value="1"/>
</dbReference>
<protein>
    <submittedName>
        <fullName evidence="8">Subtilase family protein</fullName>
    </submittedName>
</protein>
<dbReference type="Proteomes" id="UP000192917">
    <property type="component" value="Unassembled WGS sequence"/>
</dbReference>
<feature type="active site" description="Charge relay system" evidence="5">
    <location>
        <position position="385"/>
    </location>
</feature>
<evidence type="ECO:0000259" key="7">
    <source>
        <dbReference type="Pfam" id="PF00082"/>
    </source>
</evidence>
<dbReference type="GO" id="GO:0004252">
    <property type="term" value="F:serine-type endopeptidase activity"/>
    <property type="evidence" value="ECO:0007669"/>
    <property type="project" value="UniProtKB-UniRule"/>
</dbReference>
<keyword evidence="3 5" id="KW-0378">Hydrolase</keyword>
<keyword evidence="9" id="KW-1185">Reference proteome</keyword>
<dbReference type="InterPro" id="IPR000209">
    <property type="entry name" value="Peptidase_S8/S53_dom"/>
</dbReference>
<feature type="active site" description="Charge relay system" evidence="5">
    <location>
        <position position="190"/>
    </location>
</feature>
<dbReference type="Gene3D" id="3.40.50.200">
    <property type="entry name" value="Peptidase S8/S53 domain"/>
    <property type="match status" value="1"/>
</dbReference>
<dbReference type="EMBL" id="FWZX01000050">
    <property type="protein sequence ID" value="SMF83482.1"/>
    <property type="molecule type" value="Genomic_DNA"/>
</dbReference>
<dbReference type="RefSeq" id="WP_085127146.1">
    <property type="nucleotide sequence ID" value="NZ_FWZX01000050.1"/>
</dbReference>
<feature type="chain" id="PRO_5012757418" evidence="6">
    <location>
        <begin position="27"/>
        <end position="439"/>
    </location>
</feature>
<dbReference type="PRINTS" id="PR00723">
    <property type="entry name" value="SUBTILISIN"/>
</dbReference>
<evidence type="ECO:0000256" key="5">
    <source>
        <dbReference type="PROSITE-ProRule" id="PRU01240"/>
    </source>
</evidence>
<feature type="active site" description="Charge relay system" evidence="5">
    <location>
        <position position="239"/>
    </location>
</feature>
<evidence type="ECO:0000256" key="2">
    <source>
        <dbReference type="ARBA" id="ARBA00022670"/>
    </source>
</evidence>
<dbReference type="PROSITE" id="PS51892">
    <property type="entry name" value="SUBTILASE"/>
    <property type="match status" value="1"/>
</dbReference>
<organism evidence="8 9">
    <name type="scientific">Tistlia consotensis USBA 355</name>
    <dbReference type="NCBI Taxonomy" id="560819"/>
    <lineage>
        <taxon>Bacteria</taxon>
        <taxon>Pseudomonadati</taxon>
        <taxon>Pseudomonadota</taxon>
        <taxon>Alphaproteobacteria</taxon>
        <taxon>Rhodospirillales</taxon>
        <taxon>Rhodovibrionaceae</taxon>
        <taxon>Tistlia</taxon>
    </lineage>
</organism>
<dbReference type="GO" id="GO:0006508">
    <property type="term" value="P:proteolysis"/>
    <property type="evidence" value="ECO:0007669"/>
    <property type="project" value="UniProtKB-KW"/>
</dbReference>
<proteinExistence type="inferred from homology"/>
<keyword evidence="6" id="KW-0732">Signal</keyword>
<evidence type="ECO:0000256" key="1">
    <source>
        <dbReference type="ARBA" id="ARBA00011073"/>
    </source>
</evidence>
<dbReference type="InterPro" id="IPR015500">
    <property type="entry name" value="Peptidase_S8_subtilisin-rel"/>
</dbReference>
<dbReference type="PANTHER" id="PTHR43806:SF11">
    <property type="entry name" value="CEREVISIN-RELATED"/>
    <property type="match status" value="1"/>
</dbReference>
<name>A0A1Y6CYP4_9PROT</name>
<sequence length="439" mass="45142">MSRSAPAARLLPRVLAGLLLAAPALAGAPEGDASGLLRQAVVLGCPEGGTAALLGVLPGARLVASEAIGPEAAPVGRRERLALAGGGALVLERLAPGGILRRFTASYEEPHGEGTRPRLLALADGGCRIVQGRALDWHAFPAPDGSENGGGPDRLVLLAADLTGALAAEPLDPPVPPGRDPEGVTVAQVDAGVAYDLPAIAGRLARDAGGEALGYDWWDLDPRPYDANPAVSPFFPARHGTEVAGLLLAEAPGVRLVPYRYPRPDMGRMAAVVEAAARAGAGIVALPMGSNSRDLWEAFLAAAGAHPEMLFVVSAGNDGRDIDERPVWPAAAGLDNLLTVTSSEADGRLAPGSNWGAESVDLLVPAERQAVVDYRGRPHLASGSSFAVPRIAALAARLKARHPDWQAAALKRAILALAEPPPRAGLVKAGWIRDPLAAP</sequence>
<feature type="domain" description="Peptidase S8/S53" evidence="7">
    <location>
        <begin position="182"/>
        <end position="418"/>
    </location>
</feature>